<name>A0A914VIT1_9BILA</name>
<feature type="region of interest" description="Disordered" evidence="1">
    <location>
        <begin position="73"/>
        <end position="94"/>
    </location>
</feature>
<evidence type="ECO:0000313" key="3">
    <source>
        <dbReference type="WBParaSite" id="PSAMB.scaffold2087size25542.g16252.t1"/>
    </source>
</evidence>
<proteinExistence type="predicted"/>
<sequence>MASPEKWAQKRLTRRLSEDGVAIRSRSKKAINGLHLGVMDSKKGVSVLGGLAASATAATPAYRGELLDERARNEYGSQRRTPNEPSNAIIALQP</sequence>
<evidence type="ECO:0000256" key="1">
    <source>
        <dbReference type="SAM" id="MobiDB-lite"/>
    </source>
</evidence>
<accession>A0A914VIT1</accession>
<organism evidence="2 3">
    <name type="scientific">Plectus sambesii</name>
    <dbReference type="NCBI Taxonomy" id="2011161"/>
    <lineage>
        <taxon>Eukaryota</taxon>
        <taxon>Metazoa</taxon>
        <taxon>Ecdysozoa</taxon>
        <taxon>Nematoda</taxon>
        <taxon>Chromadorea</taxon>
        <taxon>Plectida</taxon>
        <taxon>Plectina</taxon>
        <taxon>Plectoidea</taxon>
        <taxon>Plectidae</taxon>
        <taxon>Plectus</taxon>
    </lineage>
</organism>
<feature type="compositionally biased region" description="Polar residues" evidence="1">
    <location>
        <begin position="75"/>
        <end position="86"/>
    </location>
</feature>
<dbReference type="Proteomes" id="UP000887566">
    <property type="component" value="Unplaced"/>
</dbReference>
<reference evidence="3" key="1">
    <citation type="submission" date="2022-11" db="UniProtKB">
        <authorList>
            <consortium name="WormBaseParasite"/>
        </authorList>
    </citation>
    <scope>IDENTIFICATION</scope>
</reference>
<keyword evidence="2" id="KW-1185">Reference proteome</keyword>
<evidence type="ECO:0000313" key="2">
    <source>
        <dbReference type="Proteomes" id="UP000887566"/>
    </source>
</evidence>
<protein>
    <submittedName>
        <fullName evidence="3">Uncharacterized protein</fullName>
    </submittedName>
</protein>
<dbReference type="WBParaSite" id="PSAMB.scaffold2087size25542.g16252.t1">
    <property type="protein sequence ID" value="PSAMB.scaffold2087size25542.g16252.t1"/>
    <property type="gene ID" value="PSAMB.scaffold2087size25542.g16252"/>
</dbReference>
<dbReference type="AlphaFoldDB" id="A0A914VIT1"/>